<dbReference type="GO" id="GO:0004222">
    <property type="term" value="F:metalloendopeptidase activity"/>
    <property type="evidence" value="ECO:0007669"/>
    <property type="project" value="InterPro"/>
</dbReference>
<proteinExistence type="predicted"/>
<comment type="caution">
    <text evidence="3">The sequence shown here is derived from an EMBL/GenBank/DDBJ whole genome shotgun (WGS) entry which is preliminary data.</text>
</comment>
<evidence type="ECO:0000259" key="2">
    <source>
        <dbReference type="Pfam" id="PF01400"/>
    </source>
</evidence>
<evidence type="ECO:0000256" key="1">
    <source>
        <dbReference type="SAM" id="MobiDB-lite"/>
    </source>
</evidence>
<dbReference type="InterPro" id="IPR024079">
    <property type="entry name" value="MetalloPept_cat_dom_sf"/>
</dbReference>
<dbReference type="InterPro" id="IPR001506">
    <property type="entry name" value="Peptidase_M12A"/>
</dbReference>
<protein>
    <recommendedName>
        <fullName evidence="2">Peptidase M12A domain-containing protein</fullName>
    </recommendedName>
</protein>
<keyword evidence="4" id="KW-1185">Reference proteome</keyword>
<evidence type="ECO:0000313" key="4">
    <source>
        <dbReference type="Proteomes" id="UP001172159"/>
    </source>
</evidence>
<reference evidence="3" key="1">
    <citation type="submission" date="2023-06" db="EMBL/GenBank/DDBJ databases">
        <title>Genome-scale phylogeny and comparative genomics of the fungal order Sordariales.</title>
        <authorList>
            <consortium name="Lawrence Berkeley National Laboratory"/>
            <person name="Hensen N."/>
            <person name="Bonometti L."/>
            <person name="Westerberg I."/>
            <person name="Brannstrom I.O."/>
            <person name="Guillou S."/>
            <person name="Cros-Aarteil S."/>
            <person name="Calhoun S."/>
            <person name="Haridas S."/>
            <person name="Kuo A."/>
            <person name="Mondo S."/>
            <person name="Pangilinan J."/>
            <person name="Riley R."/>
            <person name="Labutti K."/>
            <person name="Andreopoulos B."/>
            <person name="Lipzen A."/>
            <person name="Chen C."/>
            <person name="Yanf M."/>
            <person name="Daum C."/>
            <person name="Ng V."/>
            <person name="Clum A."/>
            <person name="Steindorff A."/>
            <person name="Ohm R."/>
            <person name="Martin F."/>
            <person name="Silar P."/>
            <person name="Natvig D."/>
            <person name="Lalanne C."/>
            <person name="Gautier V."/>
            <person name="Ament-Velasquez S.L."/>
            <person name="Kruys A."/>
            <person name="Hutchinson M.I."/>
            <person name="Powell A.J."/>
            <person name="Barry K."/>
            <person name="Miller A.N."/>
            <person name="Grigoriev I.V."/>
            <person name="Debuchy R."/>
            <person name="Gladieux P."/>
            <person name="Thoren M.H."/>
            <person name="Johannesson H."/>
        </authorList>
    </citation>
    <scope>NUCLEOTIDE SEQUENCE</scope>
    <source>
        <strain evidence="3">CBS 540.89</strain>
    </source>
</reference>
<feature type="non-terminal residue" evidence="3">
    <location>
        <position position="330"/>
    </location>
</feature>
<feature type="region of interest" description="Disordered" evidence="1">
    <location>
        <begin position="187"/>
        <end position="216"/>
    </location>
</feature>
<accession>A0AA40DHN9</accession>
<feature type="domain" description="Peptidase M12A" evidence="2">
    <location>
        <begin position="69"/>
        <end position="137"/>
    </location>
</feature>
<dbReference type="Gene3D" id="3.40.390.10">
    <property type="entry name" value="Collagenase (Catalytic Domain)"/>
    <property type="match status" value="1"/>
</dbReference>
<organism evidence="3 4">
    <name type="scientific">Apiosordaria backusii</name>
    <dbReference type="NCBI Taxonomy" id="314023"/>
    <lineage>
        <taxon>Eukaryota</taxon>
        <taxon>Fungi</taxon>
        <taxon>Dikarya</taxon>
        <taxon>Ascomycota</taxon>
        <taxon>Pezizomycotina</taxon>
        <taxon>Sordariomycetes</taxon>
        <taxon>Sordariomycetidae</taxon>
        <taxon>Sordariales</taxon>
        <taxon>Lasiosphaeriaceae</taxon>
        <taxon>Apiosordaria</taxon>
    </lineage>
</organism>
<dbReference type="Proteomes" id="UP001172159">
    <property type="component" value="Unassembled WGS sequence"/>
</dbReference>
<evidence type="ECO:0000313" key="3">
    <source>
        <dbReference type="EMBL" id="KAK0701212.1"/>
    </source>
</evidence>
<feature type="non-terminal residue" evidence="3">
    <location>
        <position position="1"/>
    </location>
</feature>
<sequence length="330" mass="36090">YNSVPMRIKFLFFTDGASGASDIRVQFNDKQSCSYIGRDAECHLNKPTLWLDRLSTIKSPEQRRQQIQRTVLHEFGHALGMVHEHGHPDYHADWNWRVLQARTGWTAEEVKNNYKKHQSPRTKLAPYDPKSVMHYSIEPGDAHNAVQPVPLNSVLSDGDKRFLLAIYPLPTVSKPTLKPNPVVASVSKPAVAPTPSKPAVVTTNKPVQKPAPSTSVVTVPCNPQTNVTSNRQVTGPVGTIGTVVQPLISYTHSLNTVSYYGQGQGTSVIINHGSVIINNGIGGSIQASQQPTMLVNTMQGYSMQVQSCSCYYCNGFYGGGQLAVPVMPLV</sequence>
<dbReference type="AlphaFoldDB" id="A0AA40DHN9"/>
<dbReference type="EMBL" id="JAUKTV010000030">
    <property type="protein sequence ID" value="KAK0701212.1"/>
    <property type="molecule type" value="Genomic_DNA"/>
</dbReference>
<dbReference type="SUPFAM" id="SSF55486">
    <property type="entry name" value="Metalloproteases ('zincins'), catalytic domain"/>
    <property type="match status" value="1"/>
</dbReference>
<dbReference type="Pfam" id="PF01400">
    <property type="entry name" value="Astacin"/>
    <property type="match status" value="1"/>
</dbReference>
<dbReference type="GO" id="GO:0006508">
    <property type="term" value="P:proteolysis"/>
    <property type="evidence" value="ECO:0007669"/>
    <property type="project" value="InterPro"/>
</dbReference>
<name>A0AA40DHN9_9PEZI</name>
<gene>
    <name evidence="3" type="ORF">B0T21DRAFT_250734</name>
</gene>
<feature type="compositionally biased region" description="Polar residues" evidence="1">
    <location>
        <begin position="201"/>
        <end position="216"/>
    </location>
</feature>